<gene>
    <name evidence="1" type="ORF">SAMN05216212_2421</name>
</gene>
<organism evidence="1 2">
    <name type="scientific">Microbulbifer yueqingensis</name>
    <dbReference type="NCBI Taxonomy" id="658219"/>
    <lineage>
        <taxon>Bacteria</taxon>
        <taxon>Pseudomonadati</taxon>
        <taxon>Pseudomonadota</taxon>
        <taxon>Gammaproteobacteria</taxon>
        <taxon>Cellvibrionales</taxon>
        <taxon>Microbulbiferaceae</taxon>
        <taxon>Microbulbifer</taxon>
    </lineage>
</organism>
<keyword evidence="2" id="KW-1185">Reference proteome</keyword>
<dbReference type="EMBL" id="FNFH01000004">
    <property type="protein sequence ID" value="SDK44846.1"/>
    <property type="molecule type" value="Genomic_DNA"/>
</dbReference>
<dbReference type="Proteomes" id="UP000199305">
    <property type="component" value="Unassembled WGS sequence"/>
</dbReference>
<name>A0A1G9BZF6_9GAMM</name>
<sequence>MKLRFLCANHRRWLVADLHRAERAMLAAMEEGEGLLAQEGPERALAWFGCAFELADCLLARHWPEQGVAVCRFSDTARLLLATAARLDDRTLCGRVVALARQRLLGAAPGAAEPPAVPMAATGFTGWPGMSGATRH</sequence>
<proteinExistence type="predicted"/>
<protein>
    <submittedName>
        <fullName evidence="1">Uncharacterized protein</fullName>
    </submittedName>
</protein>
<evidence type="ECO:0000313" key="2">
    <source>
        <dbReference type="Proteomes" id="UP000199305"/>
    </source>
</evidence>
<dbReference type="OrthoDB" id="5733587at2"/>
<dbReference type="RefSeq" id="WP_091514214.1">
    <property type="nucleotide sequence ID" value="NZ_FNFH01000004.1"/>
</dbReference>
<reference evidence="2" key="1">
    <citation type="submission" date="2016-10" db="EMBL/GenBank/DDBJ databases">
        <authorList>
            <person name="Varghese N."/>
            <person name="Submissions S."/>
        </authorList>
    </citation>
    <scope>NUCLEOTIDE SEQUENCE [LARGE SCALE GENOMIC DNA]</scope>
    <source>
        <strain evidence="2">CGMCC 1.10658</strain>
    </source>
</reference>
<evidence type="ECO:0000313" key="1">
    <source>
        <dbReference type="EMBL" id="SDK44846.1"/>
    </source>
</evidence>
<accession>A0A1G9BZF6</accession>
<dbReference type="AlphaFoldDB" id="A0A1G9BZF6"/>